<feature type="domain" description="DUF3870" evidence="1">
    <location>
        <begin position="34"/>
        <end position="125"/>
    </location>
</feature>
<organism evidence="2 3">
    <name type="scientific">Paenibacillus abyssi</name>
    <dbReference type="NCBI Taxonomy" id="1340531"/>
    <lineage>
        <taxon>Bacteria</taxon>
        <taxon>Bacillati</taxon>
        <taxon>Bacillota</taxon>
        <taxon>Bacilli</taxon>
        <taxon>Bacillales</taxon>
        <taxon>Paenibacillaceae</taxon>
        <taxon>Paenibacillus</taxon>
    </lineage>
</organism>
<name>A0A917D0H7_9BACL</name>
<evidence type="ECO:0000313" key="3">
    <source>
        <dbReference type="Proteomes" id="UP000644756"/>
    </source>
</evidence>
<proteinExistence type="predicted"/>
<evidence type="ECO:0000313" key="2">
    <source>
        <dbReference type="EMBL" id="GGG02051.1"/>
    </source>
</evidence>
<comment type="caution">
    <text evidence="2">The sequence shown here is derived from an EMBL/GenBank/DDBJ whole genome shotgun (WGS) entry which is preliminary data.</text>
</comment>
<dbReference type="RefSeq" id="WP_188530820.1">
    <property type="nucleotide sequence ID" value="NZ_BMGR01000005.1"/>
</dbReference>
<dbReference type="EMBL" id="BMGR01000005">
    <property type="protein sequence ID" value="GGG02051.1"/>
    <property type="molecule type" value="Genomic_DNA"/>
</dbReference>
<reference evidence="2" key="1">
    <citation type="journal article" date="2014" name="Int. J. Syst. Evol. Microbiol.">
        <title>Complete genome sequence of Corynebacterium casei LMG S-19264T (=DSM 44701T), isolated from a smear-ripened cheese.</title>
        <authorList>
            <consortium name="US DOE Joint Genome Institute (JGI-PGF)"/>
            <person name="Walter F."/>
            <person name="Albersmeier A."/>
            <person name="Kalinowski J."/>
            <person name="Ruckert C."/>
        </authorList>
    </citation>
    <scope>NUCLEOTIDE SEQUENCE</scope>
    <source>
        <strain evidence="2">CGMCC 1.12987</strain>
    </source>
</reference>
<accession>A0A917D0H7</accession>
<dbReference type="InterPro" id="IPR024617">
    <property type="entry name" value="DUF3870"/>
</dbReference>
<protein>
    <recommendedName>
        <fullName evidence="1">DUF3870 domain-containing protein</fullName>
    </recommendedName>
</protein>
<reference evidence="2" key="2">
    <citation type="submission" date="2020-09" db="EMBL/GenBank/DDBJ databases">
        <authorList>
            <person name="Sun Q."/>
            <person name="Zhou Y."/>
        </authorList>
    </citation>
    <scope>NUCLEOTIDE SEQUENCE</scope>
    <source>
        <strain evidence="2">CGMCC 1.12987</strain>
    </source>
</reference>
<gene>
    <name evidence="2" type="ORF">GCM10010916_19000</name>
</gene>
<sequence>MSGLINDISVNHNINLFENNIADYSNISNTAMFTGNARLPSGNALYEMLKVISCVIIVDLKTSTIIDASFTTLSPTANNYIRSLVIGFCLNDGFQVLAKRFDRHLHLTSKKSFIKSLEIAYQRYQDYLTEGKMKIGS</sequence>
<evidence type="ECO:0000259" key="1">
    <source>
        <dbReference type="Pfam" id="PF12986"/>
    </source>
</evidence>
<dbReference type="AlphaFoldDB" id="A0A917D0H7"/>
<keyword evidence="3" id="KW-1185">Reference proteome</keyword>
<dbReference type="Proteomes" id="UP000644756">
    <property type="component" value="Unassembled WGS sequence"/>
</dbReference>
<dbReference type="Pfam" id="PF12986">
    <property type="entry name" value="DUF3870"/>
    <property type="match status" value="1"/>
</dbReference>